<proteinExistence type="predicted"/>
<feature type="transmembrane region" description="Helical" evidence="1">
    <location>
        <begin position="193"/>
        <end position="211"/>
    </location>
</feature>
<dbReference type="PROSITE" id="PS51704">
    <property type="entry name" value="GP_PDE"/>
    <property type="match status" value="1"/>
</dbReference>
<sequence>MPSLRALTLALIATLRDHLRPLIAFHLLFTLLASALLLPLSAWLIRAWMAQFERAIVTTEALIGLLFSPLGLATLMVGLGLSFLLLYWQQAGMLLVAAGSSRHQYRLAADALWQSAKKLPRLAGLVVLQVGAHLLLMAPFMLALAWLYEFWLGGLDTYYLQQVMPPVLWYFVACALPVVLIWMALAANLYVRWVLALPLVALEGLAPWRALGASRTLTRGWHWPIAVAVLSLLVVIIALPLLATWLFDTVATPLLWWLPERYSVLIPMMLVYLTGYVLLTLAITFVGIAANALLSACLYLQLANRGERPLPPQAGTAPRRFAWALELGVLAVAGLQAFWILNSFELRDDVTIIAHRGSSMVAPENTLAAIRQALDDGADAVELDVRLTADGAVMLYHDRSLARLTGDPRNFDDLTRETLSQFDIGSWFGDAFADERIAGLDDALRIVRGRAGLMIDMKAAPGNERRLADTVIITLYRESDERFACWAEHAVPVLALAECGFPDALLETRLATTLPSLVPYLKEQAPTLKVTLLAQLILPGMLDRRAFDALGLRHNRVSDAEIRLAARYGYEVHAWTVNSASRMSALVDMGVDAIITDYPDRLATLMEERRERSDGALLLIKLHNWLRQ</sequence>
<keyword evidence="1" id="KW-1133">Transmembrane helix</keyword>
<keyword evidence="1" id="KW-0812">Transmembrane</keyword>
<organism evidence="3 4">
    <name type="scientific">Halomonas dongshanensis</name>
    <dbReference type="NCBI Taxonomy" id="2890835"/>
    <lineage>
        <taxon>Bacteria</taxon>
        <taxon>Pseudomonadati</taxon>
        <taxon>Pseudomonadota</taxon>
        <taxon>Gammaproteobacteria</taxon>
        <taxon>Oceanospirillales</taxon>
        <taxon>Halomonadaceae</taxon>
        <taxon>Halomonas</taxon>
    </lineage>
</organism>
<dbReference type="InterPro" id="IPR018476">
    <property type="entry name" value="GlyceroP-diester-Pdiesterase_M"/>
</dbReference>
<feature type="transmembrane region" description="Helical" evidence="1">
    <location>
        <begin position="267"/>
        <end position="300"/>
    </location>
</feature>
<dbReference type="PROSITE" id="PS50007">
    <property type="entry name" value="PIPLC_X_DOMAIN"/>
    <property type="match status" value="1"/>
</dbReference>
<feature type="transmembrane region" description="Helical" evidence="1">
    <location>
        <begin position="122"/>
        <end position="147"/>
    </location>
</feature>
<keyword evidence="4" id="KW-1185">Reference proteome</keyword>
<protein>
    <submittedName>
        <fullName evidence="3">Glycerophosphoryl diester phosphodiesterase membrane domain-containing protein</fullName>
    </submittedName>
</protein>
<dbReference type="RefSeq" id="WP_259036696.1">
    <property type="nucleotide sequence ID" value="NZ_JAJISC010000005.1"/>
</dbReference>
<evidence type="ECO:0000313" key="3">
    <source>
        <dbReference type="EMBL" id="MCS2610197.1"/>
    </source>
</evidence>
<dbReference type="PANTHER" id="PTHR46211">
    <property type="entry name" value="GLYCEROPHOSPHORYL DIESTER PHOSPHODIESTERASE"/>
    <property type="match status" value="1"/>
</dbReference>
<evidence type="ECO:0000313" key="4">
    <source>
        <dbReference type="Proteomes" id="UP001165542"/>
    </source>
</evidence>
<dbReference type="InterPro" id="IPR017946">
    <property type="entry name" value="PLC-like_Pdiesterase_TIM-brl"/>
</dbReference>
<dbReference type="EMBL" id="JAJISC010000005">
    <property type="protein sequence ID" value="MCS2610197.1"/>
    <property type="molecule type" value="Genomic_DNA"/>
</dbReference>
<evidence type="ECO:0000259" key="2">
    <source>
        <dbReference type="PROSITE" id="PS51704"/>
    </source>
</evidence>
<feature type="transmembrane region" description="Helical" evidence="1">
    <location>
        <begin position="26"/>
        <end position="49"/>
    </location>
</feature>
<evidence type="ECO:0000256" key="1">
    <source>
        <dbReference type="SAM" id="Phobius"/>
    </source>
</evidence>
<comment type="caution">
    <text evidence="3">The sequence shown here is derived from an EMBL/GenBank/DDBJ whole genome shotgun (WGS) entry which is preliminary data.</text>
</comment>
<dbReference type="SUPFAM" id="SSF51695">
    <property type="entry name" value="PLC-like phosphodiesterases"/>
    <property type="match status" value="1"/>
</dbReference>
<dbReference type="Proteomes" id="UP001165542">
    <property type="component" value="Unassembled WGS sequence"/>
</dbReference>
<dbReference type="Pfam" id="PF10110">
    <property type="entry name" value="GPDPase_memb"/>
    <property type="match status" value="1"/>
</dbReference>
<feature type="domain" description="GP-PDE" evidence="2">
    <location>
        <begin position="350"/>
        <end position="606"/>
    </location>
</feature>
<name>A0ABT2EF37_9GAMM</name>
<accession>A0ABT2EF37</accession>
<gene>
    <name evidence="3" type="ORF">LLY24_12815</name>
</gene>
<feature type="transmembrane region" description="Helical" evidence="1">
    <location>
        <begin position="167"/>
        <end position="187"/>
    </location>
</feature>
<feature type="transmembrane region" description="Helical" evidence="1">
    <location>
        <begin position="321"/>
        <end position="341"/>
    </location>
</feature>
<dbReference type="PANTHER" id="PTHR46211:SF1">
    <property type="entry name" value="GLYCEROPHOSPHODIESTER PHOSPHODIESTERASE, CYTOPLASMIC"/>
    <property type="match status" value="1"/>
</dbReference>
<reference evidence="3" key="1">
    <citation type="submission" date="2021-11" db="EMBL/GenBank/DDBJ databases">
        <title>Halomonas sp., isolated from a coastal aquaculture zone in Dongshan Bay.</title>
        <authorList>
            <person name="Lin W."/>
        </authorList>
    </citation>
    <scope>NUCLEOTIDE SEQUENCE</scope>
    <source>
        <strain evidence="3">Yzlin-01</strain>
    </source>
</reference>
<feature type="transmembrane region" description="Helical" evidence="1">
    <location>
        <begin position="223"/>
        <end position="247"/>
    </location>
</feature>
<keyword evidence="1" id="KW-0472">Membrane</keyword>
<dbReference type="Pfam" id="PF03009">
    <property type="entry name" value="GDPD"/>
    <property type="match status" value="1"/>
</dbReference>
<dbReference type="Gene3D" id="3.20.20.190">
    <property type="entry name" value="Phosphatidylinositol (PI) phosphodiesterase"/>
    <property type="match status" value="1"/>
</dbReference>
<feature type="transmembrane region" description="Helical" evidence="1">
    <location>
        <begin position="61"/>
        <end position="88"/>
    </location>
</feature>
<dbReference type="InterPro" id="IPR030395">
    <property type="entry name" value="GP_PDE_dom"/>
</dbReference>